<evidence type="ECO:0000256" key="3">
    <source>
        <dbReference type="ARBA" id="ARBA00022617"/>
    </source>
</evidence>
<sequence length="565" mass="64079">MDNNSSNYALFSSLSWGLNEFSTSGLVSVQCTFLVLCLFLSLYIVKTKGKSRGMNEQEPALPPGPTPWPIIGNIPEILRRKNKPTFRWIHGLMKELNTDIACIKLANTHVIPVTSPEIAREFLRKHDSVFGSRPITMATEYSSRGFLTIAVVPWGDQWKKMKKVVASEIVTPARLSWLLEKRNEEADNLVRFIYNQCKSNGGSSAVINLRLAMRQYTGNVIRKMMFNRRYFGEGRKDGGPGHEEVEHVESIFTVLNHLYSFILSDYIPWLRPLDLEGHEKIVSEAMRIINGYNDPIVDERVQDWKDGKRKEPEDLLDALILAKDLKGKVVLSVEEIKAICTVRPFYHEIMFATVDNPANAAEWAMAEMMNRPKTLGKAMEEIERVVGNQRWVQESDIPRLNYVKASARESLRLHPIAPFNLPHVSNVDCVVAGYFIPKGSHVLLSRVGLGRNPKVWDEPSVFKPERHLGDDSDEEIDLTETKLRFISFSTGRRACMGVALGSAMIVMLLGRLIQGFSWSVPPNEAEIDLSESKHDLFLAKPLHAMATPRLPDELYSPYDKKSFHM</sequence>
<dbReference type="PRINTS" id="PR00463">
    <property type="entry name" value="EP450I"/>
</dbReference>
<evidence type="ECO:0000256" key="9">
    <source>
        <dbReference type="SAM" id="Phobius"/>
    </source>
</evidence>
<dbReference type="InterPro" id="IPR002401">
    <property type="entry name" value="Cyt_P450_E_grp-I"/>
</dbReference>
<reference evidence="10 11" key="1">
    <citation type="journal article" date="2024" name="G3 (Bethesda)">
        <title>Genome assembly of Hibiscus sabdariffa L. provides insights into metabolisms of medicinal natural products.</title>
        <authorList>
            <person name="Kim T."/>
        </authorList>
    </citation>
    <scope>NUCLEOTIDE SEQUENCE [LARGE SCALE GENOMIC DNA]</scope>
    <source>
        <strain evidence="10">TK-2024</strain>
        <tissue evidence="10">Old leaves</tissue>
    </source>
</reference>
<evidence type="ECO:0000256" key="4">
    <source>
        <dbReference type="ARBA" id="ARBA00022723"/>
    </source>
</evidence>
<evidence type="ECO:0000256" key="2">
    <source>
        <dbReference type="ARBA" id="ARBA00010617"/>
    </source>
</evidence>
<dbReference type="Gene3D" id="1.10.630.10">
    <property type="entry name" value="Cytochrome P450"/>
    <property type="match status" value="1"/>
</dbReference>
<feature type="transmembrane region" description="Helical" evidence="9">
    <location>
        <begin position="25"/>
        <end position="45"/>
    </location>
</feature>
<evidence type="ECO:0000256" key="8">
    <source>
        <dbReference type="RuleBase" id="RU000461"/>
    </source>
</evidence>
<keyword evidence="9" id="KW-0812">Transmembrane</keyword>
<evidence type="ECO:0000313" key="11">
    <source>
        <dbReference type="Proteomes" id="UP001396334"/>
    </source>
</evidence>
<dbReference type="PROSITE" id="PS00086">
    <property type="entry name" value="CYTOCHROME_P450"/>
    <property type="match status" value="1"/>
</dbReference>
<feature type="transmembrane region" description="Helical" evidence="9">
    <location>
        <begin position="494"/>
        <end position="513"/>
    </location>
</feature>
<evidence type="ECO:0000256" key="1">
    <source>
        <dbReference type="ARBA" id="ARBA00001971"/>
    </source>
</evidence>
<comment type="cofactor">
    <cofactor evidence="1">
        <name>heme</name>
        <dbReference type="ChEBI" id="CHEBI:30413"/>
    </cofactor>
</comment>
<dbReference type="InterPro" id="IPR036396">
    <property type="entry name" value="Cyt_P450_sf"/>
</dbReference>
<evidence type="ECO:0000313" key="10">
    <source>
        <dbReference type="EMBL" id="KAK9023971.1"/>
    </source>
</evidence>
<comment type="similarity">
    <text evidence="2 8">Belongs to the cytochrome P450 family.</text>
</comment>
<keyword evidence="7 8" id="KW-0503">Monooxygenase</keyword>
<evidence type="ECO:0000256" key="6">
    <source>
        <dbReference type="ARBA" id="ARBA00023004"/>
    </source>
</evidence>
<keyword evidence="3 8" id="KW-0349">Heme</keyword>
<accession>A0ABR2SFE1</accession>
<protein>
    <submittedName>
        <fullName evidence="10">Uncharacterized protein</fullName>
    </submittedName>
</protein>
<evidence type="ECO:0000256" key="7">
    <source>
        <dbReference type="ARBA" id="ARBA00023033"/>
    </source>
</evidence>
<keyword evidence="5 8" id="KW-0560">Oxidoreductase</keyword>
<gene>
    <name evidence="10" type="ORF">V6N11_004157</name>
</gene>
<dbReference type="EMBL" id="JBBPBN010000015">
    <property type="protein sequence ID" value="KAK9023971.1"/>
    <property type="molecule type" value="Genomic_DNA"/>
</dbReference>
<keyword evidence="9" id="KW-1133">Transmembrane helix</keyword>
<dbReference type="SUPFAM" id="SSF48264">
    <property type="entry name" value="Cytochrome P450"/>
    <property type="match status" value="1"/>
</dbReference>
<dbReference type="PANTHER" id="PTHR47944:SF19">
    <property type="entry name" value="CYTOCHROME P450 77A4"/>
    <property type="match status" value="1"/>
</dbReference>
<dbReference type="Proteomes" id="UP001396334">
    <property type="component" value="Unassembled WGS sequence"/>
</dbReference>
<proteinExistence type="inferred from homology"/>
<dbReference type="InterPro" id="IPR001128">
    <property type="entry name" value="Cyt_P450"/>
</dbReference>
<organism evidence="10 11">
    <name type="scientific">Hibiscus sabdariffa</name>
    <name type="common">roselle</name>
    <dbReference type="NCBI Taxonomy" id="183260"/>
    <lineage>
        <taxon>Eukaryota</taxon>
        <taxon>Viridiplantae</taxon>
        <taxon>Streptophyta</taxon>
        <taxon>Embryophyta</taxon>
        <taxon>Tracheophyta</taxon>
        <taxon>Spermatophyta</taxon>
        <taxon>Magnoliopsida</taxon>
        <taxon>eudicotyledons</taxon>
        <taxon>Gunneridae</taxon>
        <taxon>Pentapetalae</taxon>
        <taxon>rosids</taxon>
        <taxon>malvids</taxon>
        <taxon>Malvales</taxon>
        <taxon>Malvaceae</taxon>
        <taxon>Malvoideae</taxon>
        <taxon>Hibiscus</taxon>
    </lineage>
</organism>
<keyword evidence="9" id="KW-0472">Membrane</keyword>
<keyword evidence="11" id="KW-1185">Reference proteome</keyword>
<evidence type="ECO:0000256" key="5">
    <source>
        <dbReference type="ARBA" id="ARBA00023002"/>
    </source>
</evidence>
<name>A0ABR2SFE1_9ROSI</name>
<dbReference type="Pfam" id="PF00067">
    <property type="entry name" value="p450"/>
    <property type="match status" value="1"/>
</dbReference>
<dbReference type="PANTHER" id="PTHR47944">
    <property type="entry name" value="CYTOCHROME P450 98A9"/>
    <property type="match status" value="1"/>
</dbReference>
<dbReference type="InterPro" id="IPR017972">
    <property type="entry name" value="Cyt_P450_CS"/>
</dbReference>
<keyword evidence="4 8" id="KW-0479">Metal-binding</keyword>
<comment type="caution">
    <text evidence="10">The sequence shown here is derived from an EMBL/GenBank/DDBJ whole genome shotgun (WGS) entry which is preliminary data.</text>
</comment>
<keyword evidence="6 8" id="KW-0408">Iron</keyword>